<evidence type="ECO:0000313" key="3">
    <source>
        <dbReference type="Proteomes" id="UP000246464"/>
    </source>
</evidence>
<dbReference type="EMBL" id="CP026252">
    <property type="protein sequence ID" value="AWP08352.1"/>
    <property type="molecule type" value="Genomic_DNA"/>
</dbReference>
<organism evidence="2 3">
    <name type="scientific">Scophthalmus maximus</name>
    <name type="common">Turbot</name>
    <name type="synonym">Psetta maxima</name>
    <dbReference type="NCBI Taxonomy" id="52904"/>
    <lineage>
        <taxon>Eukaryota</taxon>
        <taxon>Metazoa</taxon>
        <taxon>Chordata</taxon>
        <taxon>Craniata</taxon>
        <taxon>Vertebrata</taxon>
        <taxon>Euteleostomi</taxon>
        <taxon>Actinopterygii</taxon>
        <taxon>Neopterygii</taxon>
        <taxon>Teleostei</taxon>
        <taxon>Neoteleostei</taxon>
        <taxon>Acanthomorphata</taxon>
        <taxon>Carangaria</taxon>
        <taxon>Pleuronectiformes</taxon>
        <taxon>Pleuronectoidei</taxon>
        <taxon>Scophthalmidae</taxon>
        <taxon>Scophthalmus</taxon>
    </lineage>
</organism>
<sequence>MKSTGGAGQRPPAQLLGAGRTSPVRQAPPVTRSGRPLSNRGPTGCGVGGEELGQDSLQLDKEWSLTLKPGQCSTLLLLFHSIQLVETGRVFAAQSEITREVSGELRPSQVELPADSPITHLLRRRLL</sequence>
<accession>A0A2U9BYU4</accession>
<evidence type="ECO:0000313" key="2">
    <source>
        <dbReference type="EMBL" id="AWP08352.1"/>
    </source>
</evidence>
<name>A0A2U9BYU4_SCOMX</name>
<dbReference type="AlphaFoldDB" id="A0A2U9BYU4"/>
<keyword evidence="3" id="KW-1185">Reference proteome</keyword>
<gene>
    <name evidence="2" type="ORF">SMAX5B_009787</name>
</gene>
<dbReference type="Proteomes" id="UP000246464">
    <property type="component" value="Chromosome 10"/>
</dbReference>
<proteinExistence type="predicted"/>
<evidence type="ECO:0000256" key="1">
    <source>
        <dbReference type="SAM" id="MobiDB-lite"/>
    </source>
</evidence>
<reference evidence="2 3" key="1">
    <citation type="submission" date="2017-12" db="EMBL/GenBank/DDBJ databases">
        <title>Integrating genomic resources of turbot (Scophthalmus maximus) in depth evaluation of genetic and physical mapping variation across individuals.</title>
        <authorList>
            <person name="Martinez P."/>
        </authorList>
    </citation>
    <scope>NUCLEOTIDE SEQUENCE [LARGE SCALE GENOMIC DNA]</scope>
</reference>
<feature type="region of interest" description="Disordered" evidence="1">
    <location>
        <begin position="1"/>
        <end position="52"/>
    </location>
</feature>
<protein>
    <submittedName>
        <fullName evidence="2">Uncharacterized protein</fullName>
    </submittedName>
</protein>